<dbReference type="GO" id="GO:0004743">
    <property type="term" value="F:pyruvate kinase activity"/>
    <property type="evidence" value="ECO:0007669"/>
    <property type="project" value="UniProtKB-EC"/>
</dbReference>
<gene>
    <name evidence="17" type="ORF">SAMN05216375_10490</name>
    <name evidence="16" type="ORF">TR210_766</name>
</gene>
<dbReference type="GO" id="GO:0000287">
    <property type="term" value="F:magnesium ion binding"/>
    <property type="evidence" value="ECO:0007669"/>
    <property type="project" value="InterPro"/>
</dbReference>
<dbReference type="InterPro" id="IPR001697">
    <property type="entry name" value="Pyr_Knase"/>
</dbReference>
<evidence type="ECO:0000256" key="12">
    <source>
        <dbReference type="ARBA" id="ARBA00023152"/>
    </source>
</evidence>
<dbReference type="UniPathway" id="UPA00109">
    <property type="reaction ID" value="UER00188"/>
</dbReference>
<organism evidence="16 18">
    <name type="scientific">Trichococcus ilyis</name>
    <dbReference type="NCBI Taxonomy" id="640938"/>
    <lineage>
        <taxon>Bacteria</taxon>
        <taxon>Bacillati</taxon>
        <taxon>Bacillota</taxon>
        <taxon>Bacilli</taxon>
        <taxon>Lactobacillales</taxon>
        <taxon>Carnobacteriaceae</taxon>
        <taxon>Trichococcus</taxon>
    </lineage>
</organism>
<evidence type="ECO:0000256" key="14">
    <source>
        <dbReference type="RuleBase" id="RU000504"/>
    </source>
</evidence>
<dbReference type="EC" id="2.7.1.40" evidence="4 14"/>
<dbReference type="InterPro" id="IPR015806">
    <property type="entry name" value="Pyrv_Knase_insert_dom_sf"/>
</dbReference>
<dbReference type="EMBL" id="FJNB01000004">
    <property type="protein sequence ID" value="CZQ89062.1"/>
    <property type="molecule type" value="Genomic_DNA"/>
</dbReference>
<dbReference type="SUPFAM" id="SSF50800">
    <property type="entry name" value="PK beta-barrel domain-like"/>
    <property type="match status" value="1"/>
</dbReference>
<dbReference type="GO" id="GO:0030955">
    <property type="term" value="F:potassium ion binding"/>
    <property type="evidence" value="ECO:0007669"/>
    <property type="project" value="InterPro"/>
</dbReference>
<proteinExistence type="inferred from homology"/>
<accession>A0A143YFZ8</accession>
<evidence type="ECO:0000259" key="15">
    <source>
        <dbReference type="Pfam" id="PF00224"/>
    </source>
</evidence>
<evidence type="ECO:0000256" key="13">
    <source>
        <dbReference type="ARBA" id="ARBA00023317"/>
    </source>
</evidence>
<dbReference type="STRING" id="640938.TR210_766"/>
<evidence type="ECO:0000256" key="11">
    <source>
        <dbReference type="ARBA" id="ARBA00022842"/>
    </source>
</evidence>
<evidence type="ECO:0000256" key="9">
    <source>
        <dbReference type="ARBA" id="ARBA00022777"/>
    </source>
</evidence>
<dbReference type="InterPro" id="IPR015793">
    <property type="entry name" value="Pyrv_Knase_brl"/>
</dbReference>
<comment type="catalytic activity">
    <reaction evidence="14">
        <text>pyruvate + ATP = phosphoenolpyruvate + ADP + H(+)</text>
        <dbReference type="Rhea" id="RHEA:18157"/>
        <dbReference type="ChEBI" id="CHEBI:15361"/>
        <dbReference type="ChEBI" id="CHEBI:15378"/>
        <dbReference type="ChEBI" id="CHEBI:30616"/>
        <dbReference type="ChEBI" id="CHEBI:58702"/>
        <dbReference type="ChEBI" id="CHEBI:456216"/>
        <dbReference type="EC" id="2.7.1.40"/>
    </reaction>
</comment>
<evidence type="ECO:0000256" key="7">
    <source>
        <dbReference type="ARBA" id="ARBA00022723"/>
    </source>
</evidence>
<evidence type="ECO:0000313" key="19">
    <source>
        <dbReference type="Proteomes" id="UP000199280"/>
    </source>
</evidence>
<keyword evidence="13 16" id="KW-0670">Pyruvate</keyword>
<keyword evidence="10" id="KW-0067">ATP-binding</keyword>
<evidence type="ECO:0000256" key="3">
    <source>
        <dbReference type="ARBA" id="ARBA00008663"/>
    </source>
</evidence>
<name>A0A143YFZ8_9LACT</name>
<keyword evidence="6 14" id="KW-0808">Transferase</keyword>
<dbReference type="Pfam" id="PF00224">
    <property type="entry name" value="PK"/>
    <property type="match status" value="1"/>
</dbReference>
<keyword evidence="7" id="KW-0479">Metal-binding</keyword>
<evidence type="ECO:0000256" key="4">
    <source>
        <dbReference type="ARBA" id="ARBA00012142"/>
    </source>
</evidence>
<dbReference type="InterPro" id="IPR011037">
    <property type="entry name" value="Pyrv_Knase-like_insert_dom_sf"/>
</dbReference>
<feature type="domain" description="Pyruvate kinase barrel" evidence="15">
    <location>
        <begin position="160"/>
        <end position="486"/>
    </location>
</feature>
<keyword evidence="19" id="KW-1185">Reference proteome</keyword>
<dbReference type="InterPro" id="IPR015813">
    <property type="entry name" value="Pyrv/PenolPyrv_kinase-like_dom"/>
</dbReference>
<evidence type="ECO:0000256" key="6">
    <source>
        <dbReference type="ARBA" id="ARBA00022679"/>
    </source>
</evidence>
<keyword evidence="8" id="KW-0547">Nucleotide-binding</keyword>
<dbReference type="PANTHER" id="PTHR11817">
    <property type="entry name" value="PYRUVATE KINASE"/>
    <property type="match status" value="1"/>
</dbReference>
<dbReference type="SUPFAM" id="SSF51621">
    <property type="entry name" value="Phosphoenolpyruvate/pyruvate domain"/>
    <property type="match status" value="1"/>
</dbReference>
<dbReference type="Gene3D" id="2.40.33.10">
    <property type="entry name" value="PK beta-barrel domain-like"/>
    <property type="match status" value="1"/>
</dbReference>
<evidence type="ECO:0000256" key="10">
    <source>
        <dbReference type="ARBA" id="ARBA00022840"/>
    </source>
</evidence>
<evidence type="ECO:0000256" key="5">
    <source>
        <dbReference type="ARBA" id="ARBA00018587"/>
    </source>
</evidence>
<keyword evidence="9 14" id="KW-0418">Kinase</keyword>
<dbReference type="GO" id="GO:0016301">
    <property type="term" value="F:kinase activity"/>
    <property type="evidence" value="ECO:0007669"/>
    <property type="project" value="UniProtKB-KW"/>
</dbReference>
<comment type="cofactor">
    <cofactor evidence="1">
        <name>K(+)</name>
        <dbReference type="ChEBI" id="CHEBI:29103"/>
    </cofactor>
</comment>
<dbReference type="Proteomes" id="UP000076878">
    <property type="component" value="Unassembled WGS sequence"/>
</dbReference>
<dbReference type="GO" id="GO:0005524">
    <property type="term" value="F:ATP binding"/>
    <property type="evidence" value="ECO:0007669"/>
    <property type="project" value="UniProtKB-KW"/>
</dbReference>
<protein>
    <recommendedName>
        <fullName evidence="5 14">Pyruvate kinase</fullName>
        <ecNumber evidence="4 14">2.7.1.40</ecNumber>
    </recommendedName>
</protein>
<dbReference type="Gene3D" id="3.20.20.60">
    <property type="entry name" value="Phosphoenolpyruvate-binding domains"/>
    <property type="match status" value="1"/>
</dbReference>
<keyword evidence="11 14" id="KW-0460">Magnesium</keyword>
<dbReference type="InterPro" id="IPR040442">
    <property type="entry name" value="Pyrv_kinase-like_dom_sf"/>
</dbReference>
<sequence>MFQPAVPFRTNNLLLKKMKGRGVDKVKEKEWNELRSLYQEMRALRESVHEEGNALYAEWEPSITRPAFRLSAKNLAYYLALRRRDIRMLQSRLSKWGLSSLGRTESKVLQQLDAIVRNLALMAGEIKQLDDYPKTPEKFPGRKKLATEAKALLGEAPVHRTTRIMVTLPEQAATDKDFLVRLLERGMDIARINCAHDDSAVWLQMVENLQAAQKIAGKSCRIYFDIAGPKIRVDAVLSEKEKPRLKVGEQFFLTADAAFNDLKHYPIILFSESLNHFDELEIDSPVILDDGVLEGRVVERKPQGVVVQVKKTARAKGIRIKPEKGLNFPDSVFKLPILTEKDRKDLLVAVEEADLVGFSFVRGSKDVVAIQKVLTEQAGTEAAAAIPLVIKIETVEAVNHLPELIVAAAGKNPLAIMIARGDLAAEAGFLRLSELQEEILWICEAAHIPVIWSTQVLENMVKNGVPTRAEMSDATMAAQAECVMLNKGAFVEEGITLLDAILVQSQQNQSKKTAQLRALKIARKALRKTKK</sequence>
<evidence type="ECO:0000256" key="1">
    <source>
        <dbReference type="ARBA" id="ARBA00001958"/>
    </source>
</evidence>
<evidence type="ECO:0000256" key="8">
    <source>
        <dbReference type="ARBA" id="ARBA00022741"/>
    </source>
</evidence>
<evidence type="ECO:0000313" key="16">
    <source>
        <dbReference type="EMBL" id="CZQ89062.1"/>
    </source>
</evidence>
<reference evidence="17 19" key="2">
    <citation type="submission" date="2016-10" db="EMBL/GenBank/DDBJ databases">
        <authorList>
            <person name="Varghese N."/>
            <person name="Submissions S."/>
        </authorList>
    </citation>
    <scope>NUCLEOTIDE SEQUENCE [LARGE SCALE GENOMIC DNA]</scope>
    <source>
        <strain evidence="17 19">DSM 22150</strain>
    </source>
</reference>
<evidence type="ECO:0000313" key="17">
    <source>
        <dbReference type="EMBL" id="SEI85799.1"/>
    </source>
</evidence>
<keyword evidence="12 14" id="KW-0324">Glycolysis</keyword>
<comment type="pathway">
    <text evidence="2 14">Carbohydrate degradation; glycolysis; pyruvate from D-glyceraldehyde 3-phosphate: step 5/5.</text>
</comment>
<dbReference type="AlphaFoldDB" id="A0A143YFZ8"/>
<evidence type="ECO:0000313" key="18">
    <source>
        <dbReference type="Proteomes" id="UP000076878"/>
    </source>
</evidence>
<dbReference type="EMBL" id="FNYT01000004">
    <property type="protein sequence ID" value="SEI85799.1"/>
    <property type="molecule type" value="Genomic_DNA"/>
</dbReference>
<reference evidence="16 18" key="1">
    <citation type="submission" date="2016-02" db="EMBL/GenBank/DDBJ databases">
        <authorList>
            <person name="Wen L."/>
            <person name="He K."/>
            <person name="Yang H."/>
        </authorList>
    </citation>
    <scope>NUCLEOTIDE SEQUENCE [LARGE SCALE GENOMIC DNA]</scope>
    <source>
        <strain evidence="16">Trichococcus_R210</strain>
    </source>
</reference>
<dbReference type="Proteomes" id="UP000199280">
    <property type="component" value="Unassembled WGS sequence"/>
</dbReference>
<evidence type="ECO:0000256" key="2">
    <source>
        <dbReference type="ARBA" id="ARBA00004997"/>
    </source>
</evidence>
<comment type="similarity">
    <text evidence="3 14">Belongs to the pyruvate kinase family.</text>
</comment>
<dbReference type="PRINTS" id="PR01050">
    <property type="entry name" value="PYRUVTKNASE"/>
</dbReference>